<dbReference type="Proteomes" id="UP001059672">
    <property type="component" value="Chromosome"/>
</dbReference>
<name>A0ABY5HC43_9PSED</name>
<evidence type="ECO:0000313" key="2">
    <source>
        <dbReference type="Proteomes" id="UP001059672"/>
    </source>
</evidence>
<dbReference type="RefSeq" id="WP_255840328.1">
    <property type="nucleotide sequence ID" value="NZ_CP073346.1"/>
</dbReference>
<accession>A0ABY5HC43</accession>
<reference evidence="1" key="1">
    <citation type="submission" date="2021-04" db="EMBL/GenBank/DDBJ databases">
        <title>Oceanospirillales bacteria with DddD are important DMSP degraders in coastal seawater.</title>
        <authorList>
            <person name="Liu J."/>
        </authorList>
    </citation>
    <scope>NUCLEOTIDE SEQUENCE</scope>
    <source>
        <strain evidence="1">D13-4</strain>
    </source>
</reference>
<proteinExistence type="predicted"/>
<protein>
    <submittedName>
        <fullName evidence="1">Uncharacterized protein</fullName>
    </submittedName>
</protein>
<gene>
    <name evidence="1" type="ORF">KDW96_10340</name>
</gene>
<dbReference type="EMBL" id="CP073346">
    <property type="protein sequence ID" value="UTW09669.1"/>
    <property type="molecule type" value="Genomic_DNA"/>
</dbReference>
<organism evidence="1 2">
    <name type="scientific">Pseudomonas benzenivorans</name>
    <dbReference type="NCBI Taxonomy" id="556533"/>
    <lineage>
        <taxon>Bacteria</taxon>
        <taxon>Pseudomonadati</taxon>
        <taxon>Pseudomonadota</taxon>
        <taxon>Gammaproteobacteria</taxon>
        <taxon>Pseudomonadales</taxon>
        <taxon>Pseudomonadaceae</taxon>
        <taxon>Pseudomonas</taxon>
    </lineage>
</organism>
<keyword evidence="2" id="KW-1185">Reference proteome</keyword>
<evidence type="ECO:0000313" key="1">
    <source>
        <dbReference type="EMBL" id="UTW09669.1"/>
    </source>
</evidence>
<sequence length="157" mass="17743">MTITRRLMVRLSRGLLHLAAFLSRRPSWQPISDRYLQMLARKVIKASAITPARDLHELGKRWQLGFSSIEDHPIIAVTDDTVYAEISTDCPLRGSADTAACYRMMEYDRTLLEHIGGEFVVLRSQAQPGVSRCQVAMRRRGADMSDLIPAHINNPSH</sequence>